<reference evidence="1" key="1">
    <citation type="journal article" date="2013" name="J. Plant Res.">
        <title>Effect of fungi and light on seed germination of three Opuntia species from semiarid lands of central Mexico.</title>
        <authorList>
            <person name="Delgado-Sanchez P."/>
            <person name="Jimenez-Bremont J.F."/>
            <person name="Guerrero-Gonzalez Mde L."/>
            <person name="Flores J."/>
        </authorList>
    </citation>
    <scope>NUCLEOTIDE SEQUENCE</scope>
    <source>
        <tissue evidence="1">Cladode</tissue>
    </source>
</reference>
<protein>
    <submittedName>
        <fullName evidence="1">Uncharacterized protein</fullName>
    </submittedName>
</protein>
<name>A0A7C9D859_OPUST</name>
<dbReference type="AlphaFoldDB" id="A0A7C9D859"/>
<accession>A0A7C9D859</accession>
<reference evidence="1" key="2">
    <citation type="submission" date="2020-07" db="EMBL/GenBank/DDBJ databases">
        <authorList>
            <person name="Vera ALvarez R."/>
            <person name="Arias-Moreno D.M."/>
            <person name="Jimenez-Jacinto V."/>
            <person name="Jimenez-Bremont J.F."/>
            <person name="Swaminathan K."/>
            <person name="Moose S.P."/>
            <person name="Guerrero-Gonzalez M.L."/>
            <person name="Marino-Ramirez L."/>
            <person name="Landsman D."/>
            <person name="Rodriguez-Kessler M."/>
            <person name="Delgado-Sanchez P."/>
        </authorList>
    </citation>
    <scope>NUCLEOTIDE SEQUENCE</scope>
    <source>
        <tissue evidence="1">Cladode</tissue>
    </source>
</reference>
<proteinExistence type="predicted"/>
<sequence length="137" mass="15546">MESSFVLKCFLNDLAQYFFLSLLLLLQQDCILPPPFPKSKPFLLHLRRRRQNRAVGFDENSILCRITVGFEAIDRIRSEDAIATVVEDHRVIGRFHGIGEVGVGRWSIAVIVVEGLSRLGGAEFVERVGEGRHRRLS</sequence>
<dbReference type="EMBL" id="GISG01101460">
    <property type="protein sequence ID" value="MBA4636680.1"/>
    <property type="molecule type" value="Transcribed_RNA"/>
</dbReference>
<evidence type="ECO:0000313" key="1">
    <source>
        <dbReference type="EMBL" id="MBA4636680.1"/>
    </source>
</evidence>
<organism evidence="1">
    <name type="scientific">Opuntia streptacantha</name>
    <name type="common">Prickly pear cactus</name>
    <name type="synonym">Opuntia cardona</name>
    <dbReference type="NCBI Taxonomy" id="393608"/>
    <lineage>
        <taxon>Eukaryota</taxon>
        <taxon>Viridiplantae</taxon>
        <taxon>Streptophyta</taxon>
        <taxon>Embryophyta</taxon>
        <taxon>Tracheophyta</taxon>
        <taxon>Spermatophyta</taxon>
        <taxon>Magnoliopsida</taxon>
        <taxon>eudicotyledons</taxon>
        <taxon>Gunneridae</taxon>
        <taxon>Pentapetalae</taxon>
        <taxon>Caryophyllales</taxon>
        <taxon>Cactineae</taxon>
        <taxon>Cactaceae</taxon>
        <taxon>Opuntioideae</taxon>
        <taxon>Opuntia</taxon>
    </lineage>
</organism>